<dbReference type="RefSeq" id="WP_038694459.1">
    <property type="nucleotide sequence ID" value="NZ_CP009286.1"/>
</dbReference>
<keyword evidence="4" id="KW-1185">Reference proteome</keyword>
<keyword evidence="2" id="KW-0732">Signal</keyword>
<dbReference type="AlphaFoldDB" id="A0A089LUV0"/>
<keyword evidence="1" id="KW-1133">Transmembrane helix</keyword>
<feature type="chain" id="PRO_5001846751" description="DUF3999 domain-containing protein" evidence="2">
    <location>
        <begin position="27"/>
        <end position="420"/>
    </location>
</feature>
<keyword evidence="1" id="KW-0812">Transmembrane</keyword>
<evidence type="ECO:0000256" key="1">
    <source>
        <dbReference type="SAM" id="Phobius"/>
    </source>
</evidence>
<evidence type="ECO:0000256" key="2">
    <source>
        <dbReference type="SAM" id="SignalP"/>
    </source>
</evidence>
<proteinExistence type="predicted"/>
<dbReference type="STRING" id="169760.PSTEL_07670"/>
<organism evidence="3 4">
    <name type="scientific">Paenibacillus stellifer</name>
    <dbReference type="NCBI Taxonomy" id="169760"/>
    <lineage>
        <taxon>Bacteria</taxon>
        <taxon>Bacillati</taxon>
        <taxon>Bacillota</taxon>
        <taxon>Bacilli</taxon>
        <taxon>Bacillales</taxon>
        <taxon>Paenibacillaceae</taxon>
        <taxon>Paenibacillus</taxon>
    </lineage>
</organism>
<feature type="transmembrane region" description="Helical" evidence="1">
    <location>
        <begin position="396"/>
        <end position="414"/>
    </location>
</feature>
<name>A0A089LUV0_9BACL</name>
<evidence type="ECO:0000313" key="4">
    <source>
        <dbReference type="Proteomes" id="UP000029507"/>
    </source>
</evidence>
<keyword evidence="1" id="KW-0472">Membrane</keyword>
<evidence type="ECO:0000313" key="3">
    <source>
        <dbReference type="EMBL" id="AIQ62998.1"/>
    </source>
</evidence>
<protein>
    <recommendedName>
        <fullName evidence="5">DUF3999 domain-containing protein</fullName>
    </recommendedName>
</protein>
<gene>
    <name evidence="3" type="ORF">PSTEL_07670</name>
</gene>
<accession>A0A089LUV0</accession>
<dbReference type="EMBL" id="CP009286">
    <property type="protein sequence ID" value="AIQ62998.1"/>
    <property type="molecule type" value="Genomic_DNA"/>
</dbReference>
<sequence length="420" mass="46783">MCRRISLLAAALGLWAGIILPPQAQASSAPQASEDAWAYAKPIETTTSSGYRRLYLDNEVYAKSDSGLSDLRIVDAKGSFVPYYIESGTVETADRAVTYTAQLVHTERQQKSTSFDYAVNPLKPGTDIQGNRLLFTLPDASFLKHIVLYGSYDGMAWEKVLQDDLYRTGQVDKSWIDLGAALKYSYYRLTVLDNAENLSFPAPRLMHQLTEVKNSDFRRTGAPRYEIKEEDGETRIVIDNGDRLKIKRIKLESEGSFLRWYDLKDQEGSIIPVEGNSELYRMDFKDTRIAGTDIVTVNPVNSTALTLTIYNKDDAPLALTGVETEYLVDKLIFADNGKSPYRLLYGNPDAAAPEYDIVNFKAQISQETLGEATLGDEIQKPATQPVPETGPPVGKLIFNILIVAVSLLLVFILVRKAKKV</sequence>
<reference evidence="3 4" key="1">
    <citation type="submission" date="2014-08" db="EMBL/GenBank/DDBJ databases">
        <title>Comparative genomics of the Paenibacillus odorifer group.</title>
        <authorList>
            <person name="den Bakker H.C."/>
            <person name="Tsai Y.-C."/>
            <person name="Martin N."/>
            <person name="Korlach J."/>
            <person name="Wiedmann M."/>
        </authorList>
    </citation>
    <scope>NUCLEOTIDE SEQUENCE [LARGE SCALE GENOMIC DNA]</scope>
    <source>
        <strain evidence="3 4">DSM 14472</strain>
    </source>
</reference>
<dbReference type="HOGENOM" id="CLU_635916_0_0_9"/>
<dbReference type="Proteomes" id="UP000029507">
    <property type="component" value="Chromosome"/>
</dbReference>
<evidence type="ECO:0008006" key="5">
    <source>
        <dbReference type="Google" id="ProtNLM"/>
    </source>
</evidence>
<feature type="signal peptide" evidence="2">
    <location>
        <begin position="1"/>
        <end position="26"/>
    </location>
</feature>
<dbReference type="KEGG" id="pste:PSTEL_07670"/>
<dbReference type="OrthoDB" id="1806788at2"/>